<organism evidence="3 4">
    <name type="scientific">Dendrobium nobile</name>
    <name type="common">Orchid</name>
    <dbReference type="NCBI Taxonomy" id="94219"/>
    <lineage>
        <taxon>Eukaryota</taxon>
        <taxon>Viridiplantae</taxon>
        <taxon>Streptophyta</taxon>
        <taxon>Embryophyta</taxon>
        <taxon>Tracheophyta</taxon>
        <taxon>Spermatophyta</taxon>
        <taxon>Magnoliopsida</taxon>
        <taxon>Liliopsida</taxon>
        <taxon>Asparagales</taxon>
        <taxon>Orchidaceae</taxon>
        <taxon>Epidendroideae</taxon>
        <taxon>Malaxideae</taxon>
        <taxon>Dendrobiinae</taxon>
        <taxon>Dendrobium</taxon>
    </lineage>
</organism>
<feature type="region of interest" description="Disordered" evidence="1">
    <location>
        <begin position="255"/>
        <end position="294"/>
    </location>
</feature>
<dbReference type="PANTHER" id="PTHR31286:SF180">
    <property type="entry name" value="OS10G0362600 PROTEIN"/>
    <property type="match status" value="1"/>
</dbReference>
<feature type="compositionally biased region" description="Basic residues" evidence="1">
    <location>
        <begin position="413"/>
        <end position="427"/>
    </location>
</feature>
<dbReference type="OrthoDB" id="686405at2759"/>
<feature type="region of interest" description="Disordered" evidence="1">
    <location>
        <begin position="367"/>
        <end position="427"/>
    </location>
</feature>
<dbReference type="EMBL" id="JAGYWB010000018">
    <property type="protein sequence ID" value="KAI0491984.1"/>
    <property type="molecule type" value="Genomic_DNA"/>
</dbReference>
<keyword evidence="4" id="KW-1185">Reference proteome</keyword>
<feature type="domain" description="DUF4283" evidence="2">
    <location>
        <begin position="64"/>
        <end position="147"/>
    </location>
</feature>
<accession>A0A8T3A7P5</accession>
<reference evidence="3" key="1">
    <citation type="journal article" date="2022" name="Front. Genet.">
        <title>Chromosome-Scale Assembly of the Dendrobium nobile Genome Provides Insights Into the Molecular Mechanism of the Biosynthesis of the Medicinal Active Ingredient of Dendrobium.</title>
        <authorList>
            <person name="Xu Q."/>
            <person name="Niu S.-C."/>
            <person name="Li K.-L."/>
            <person name="Zheng P.-J."/>
            <person name="Zhang X.-J."/>
            <person name="Jia Y."/>
            <person name="Liu Y."/>
            <person name="Niu Y.-X."/>
            <person name="Yu L.-H."/>
            <person name="Chen D.-F."/>
            <person name="Zhang G.-Q."/>
        </authorList>
    </citation>
    <scope>NUCLEOTIDE SEQUENCE</scope>
    <source>
        <tissue evidence="3">Leaf</tissue>
    </source>
</reference>
<evidence type="ECO:0000259" key="2">
    <source>
        <dbReference type="Pfam" id="PF14111"/>
    </source>
</evidence>
<sequence length="427" mass="46707">MALSVQDFPPLLGSSLLGAPSIPPPSTYASNLAAPPVSRDAWPMSYSKPEKKLSFSSKDLSEGKSLWNLSLVGYSLGPRPYYERLRLAMKKAWKLKGDLSLLSLADDFFLRKFTAVEDYDMVSAGGPWFLLGKSFILQRWDPKFQPKRDESAAIPLWIKILNHPLALWTPSGISKIASFIGIPLYVDALTAKRTRLTFARVCVEVDKNSVLADEIPLEIDGIDMSLKVVYDWKPTRCEGCGSLIHSFALCPKNPDPKPSIPQKLPPRGRSKSRAPISRAVSASRVKEVNSSLPPTAVQPLLPPSFEPPHVQLPAEFVSGKNIIQPNLNLPQDDSPSANHSLPKTLLMPGQVLLANSFQALPVDTAVIPDEDPTEDDQNEEELSSSSRTDVVIPSKPSNHKASSSSSKATSPPKKAKTKSPKKAKPHK</sequence>
<gene>
    <name evidence="3" type="ORF">KFK09_026247</name>
</gene>
<comment type="caution">
    <text evidence="3">The sequence shown here is derived from an EMBL/GenBank/DDBJ whole genome shotgun (WGS) entry which is preliminary data.</text>
</comment>
<dbReference type="Pfam" id="PF14111">
    <property type="entry name" value="DUF4283"/>
    <property type="match status" value="1"/>
</dbReference>
<proteinExistence type="predicted"/>
<feature type="compositionally biased region" description="Acidic residues" evidence="1">
    <location>
        <begin position="368"/>
        <end position="382"/>
    </location>
</feature>
<feature type="compositionally biased region" description="Low complexity" evidence="1">
    <location>
        <begin position="393"/>
        <end position="412"/>
    </location>
</feature>
<evidence type="ECO:0000313" key="3">
    <source>
        <dbReference type="EMBL" id="KAI0491984.1"/>
    </source>
</evidence>
<evidence type="ECO:0000313" key="4">
    <source>
        <dbReference type="Proteomes" id="UP000829196"/>
    </source>
</evidence>
<dbReference type="AlphaFoldDB" id="A0A8T3A7P5"/>
<protein>
    <recommendedName>
        <fullName evidence="2">DUF4283 domain-containing protein</fullName>
    </recommendedName>
</protein>
<name>A0A8T3A7P5_DENNO</name>
<dbReference type="Proteomes" id="UP000829196">
    <property type="component" value="Unassembled WGS sequence"/>
</dbReference>
<dbReference type="InterPro" id="IPR025558">
    <property type="entry name" value="DUF4283"/>
</dbReference>
<dbReference type="PANTHER" id="PTHR31286">
    <property type="entry name" value="GLYCINE-RICH CELL WALL STRUCTURAL PROTEIN 1.8-LIKE"/>
    <property type="match status" value="1"/>
</dbReference>
<dbReference type="InterPro" id="IPR040256">
    <property type="entry name" value="At4g02000-like"/>
</dbReference>
<evidence type="ECO:0000256" key="1">
    <source>
        <dbReference type="SAM" id="MobiDB-lite"/>
    </source>
</evidence>